<keyword evidence="1" id="KW-0479">Metal-binding</keyword>
<dbReference type="OrthoDB" id="432970at2759"/>
<name>A0A9P5TV98_GYMJU</name>
<evidence type="ECO:0000256" key="3">
    <source>
        <dbReference type="ARBA" id="ARBA00022833"/>
    </source>
</evidence>
<evidence type="ECO:0000256" key="4">
    <source>
        <dbReference type="PROSITE-ProRule" id="PRU00134"/>
    </source>
</evidence>
<sequence length="1195" mass="133508">MAHPVLWPKKTFFYPIGNTPPVCFTQDLAPELKADVLLLACGDPRSILYTVYADITPHNRLMDFTCCDWEPAVLARNVLLLTMAADGISSSNMWCIFYHFFLDQTSYEVLLAQCRSLVQLSSDMAAWKRSKYGEYLRFCTEHTLAEVRRHWLSYIEIDDLTNAEKKALRVSFDSGMQKVRGMMTTMGSIRSAGALAPSFVAAGINTHENFWSSGITPSGITHNVRTPHINPTFAFCQAGQIFNVHYGTDPLLCFHLAPALTSIKGAKSAPSPTMRIFVELAMTQFSSWCSAFKKRISTNTSANITIRFFVGESLSFCQALRSCRERGHIKTGIYTLPWGGTQIEFNSDDYAPSSQRAPLTFNVIDTSNLADHTGLLNLLVMTTPLLEKLPWSTLHTNTLLPSSRAGSPTSGLASKSLADIPTLSMLLGIAPYPHFSHFVTHSNKHEIIASPIISGQLLEPISWKIPPCSIPGPMMYSSDLNSKSLVCNADKLGHFLFSVYMKMFSEEDMLGNILNISLESVRKMNTVHYVRQSLAAFFRLVKERVVVDWAQAMSTFFDLLESDQKLMMGPNNYQDLICHLYLRNLFTPMTMEPGFIEDLRGSYPGHPCFEGWEDVPSVVCIMLKVPRTALQCLEDIDADEILTPILQCESRTPQGHNVHSSIQPIFGDFSTSYLGHVGITEDQRAWRGNSSLIVTFYMPTWIILSNKPQTVIIGLNMRSTPSAATLFLHKLLGPNLNIYSTNLADEEHIRVVRHRPDNLEDLDCLQKLSTVAKSYDQSSPKTESVVLNFDDPGTKVATLTIHHDIMHPGAVKALSEGANVAMKPQNDTSVMVSFHSFSEQFKYPVPIWSSRAKCRVARKSSYIEVEIPVRPSFEDFLEFSLNPFPVARYNDTVNILNIHYVNMDHLPALKLPMAKDKLDWLSPHLGCAFSADEKQVKERPNQEDRGVLVNIKESISAIFIDHVGLRGQRDNIFGLSDPKNGGIYALIFVNDIKLDLPSHTIVADACVVPLYNAIMGKISSALQRLTNKRFHQVVTLEDEAKVWRLLLPVLAERCRTWKHLSKCEYLSDGIPVALEGPDKSPLCSCGKGKNLGSFGSIPEWKVLHKEATRIAISPLFSFSFMEDMVSAMKNSINKLPNDRTSAPTIALSSSKLCSNCGSHGKPKLMVCSRCKKAKYCSQSCQNAHWKAHKRLCVLS</sequence>
<evidence type="ECO:0000256" key="1">
    <source>
        <dbReference type="ARBA" id="ARBA00022723"/>
    </source>
</evidence>
<feature type="domain" description="MYND-type" evidence="5">
    <location>
        <begin position="1153"/>
        <end position="1192"/>
    </location>
</feature>
<dbReference type="PANTHER" id="PTHR10237">
    <property type="entry name" value="DEFORMED EPIDERMAL AUTOREGULATORY FACTOR 1 HOMOLOG SUPPRESSIN"/>
    <property type="match status" value="1"/>
</dbReference>
<dbReference type="AlphaFoldDB" id="A0A9P5TV98"/>
<keyword evidence="2 4" id="KW-0863">Zinc-finger</keyword>
<evidence type="ECO:0000313" key="7">
    <source>
        <dbReference type="Proteomes" id="UP000724874"/>
    </source>
</evidence>
<dbReference type="Pfam" id="PF14737">
    <property type="entry name" value="DUF4470"/>
    <property type="match status" value="1"/>
</dbReference>
<dbReference type="PROSITE" id="PS01360">
    <property type="entry name" value="ZF_MYND_1"/>
    <property type="match status" value="1"/>
</dbReference>
<accession>A0A9P5TV98</accession>
<organism evidence="6 7">
    <name type="scientific">Gymnopilus junonius</name>
    <name type="common">Spectacular rustgill mushroom</name>
    <name type="synonym">Gymnopilus spectabilis subsp. junonius</name>
    <dbReference type="NCBI Taxonomy" id="109634"/>
    <lineage>
        <taxon>Eukaryota</taxon>
        <taxon>Fungi</taxon>
        <taxon>Dikarya</taxon>
        <taxon>Basidiomycota</taxon>
        <taxon>Agaricomycotina</taxon>
        <taxon>Agaricomycetes</taxon>
        <taxon>Agaricomycetidae</taxon>
        <taxon>Agaricales</taxon>
        <taxon>Agaricineae</taxon>
        <taxon>Hymenogastraceae</taxon>
        <taxon>Gymnopilus</taxon>
    </lineage>
</organism>
<comment type="caution">
    <text evidence="6">The sequence shown here is derived from an EMBL/GenBank/DDBJ whole genome shotgun (WGS) entry which is preliminary data.</text>
</comment>
<dbReference type="Gene3D" id="6.10.140.2220">
    <property type="match status" value="1"/>
</dbReference>
<evidence type="ECO:0000256" key="2">
    <source>
        <dbReference type="ARBA" id="ARBA00022771"/>
    </source>
</evidence>
<dbReference type="Pfam" id="PF01753">
    <property type="entry name" value="zf-MYND"/>
    <property type="match status" value="1"/>
</dbReference>
<dbReference type="InterPro" id="IPR027974">
    <property type="entry name" value="DUF4470"/>
</dbReference>
<dbReference type="InterPro" id="IPR024119">
    <property type="entry name" value="TF_DEAF-1"/>
</dbReference>
<evidence type="ECO:0000259" key="5">
    <source>
        <dbReference type="PROSITE" id="PS50865"/>
    </source>
</evidence>
<dbReference type="Proteomes" id="UP000724874">
    <property type="component" value="Unassembled WGS sequence"/>
</dbReference>
<keyword evidence="3" id="KW-0862">Zinc</keyword>
<dbReference type="SUPFAM" id="SSF144232">
    <property type="entry name" value="HIT/MYND zinc finger-like"/>
    <property type="match status" value="1"/>
</dbReference>
<protein>
    <recommendedName>
        <fullName evidence="5">MYND-type domain-containing protein</fullName>
    </recommendedName>
</protein>
<dbReference type="PANTHER" id="PTHR10237:SF14">
    <property type="entry name" value="MYND-TYPE DOMAIN-CONTAINING PROTEIN"/>
    <property type="match status" value="1"/>
</dbReference>
<dbReference type="PROSITE" id="PS50865">
    <property type="entry name" value="ZF_MYND_2"/>
    <property type="match status" value="1"/>
</dbReference>
<keyword evidence="7" id="KW-1185">Reference proteome</keyword>
<dbReference type="GO" id="GO:0005634">
    <property type="term" value="C:nucleus"/>
    <property type="evidence" value="ECO:0007669"/>
    <property type="project" value="TreeGrafter"/>
</dbReference>
<gene>
    <name evidence="6" type="ORF">CPB84DRAFT_1669124</name>
</gene>
<evidence type="ECO:0000313" key="6">
    <source>
        <dbReference type="EMBL" id="KAF8914416.1"/>
    </source>
</evidence>
<dbReference type="EMBL" id="JADNYJ010000001">
    <property type="protein sequence ID" value="KAF8914416.1"/>
    <property type="molecule type" value="Genomic_DNA"/>
</dbReference>
<proteinExistence type="predicted"/>
<reference evidence="6" key="1">
    <citation type="submission" date="2020-11" db="EMBL/GenBank/DDBJ databases">
        <authorList>
            <consortium name="DOE Joint Genome Institute"/>
            <person name="Ahrendt S."/>
            <person name="Riley R."/>
            <person name="Andreopoulos W."/>
            <person name="LaButti K."/>
            <person name="Pangilinan J."/>
            <person name="Ruiz-duenas F.J."/>
            <person name="Barrasa J.M."/>
            <person name="Sanchez-Garcia M."/>
            <person name="Camarero S."/>
            <person name="Miyauchi S."/>
            <person name="Serrano A."/>
            <person name="Linde D."/>
            <person name="Babiker R."/>
            <person name="Drula E."/>
            <person name="Ayuso-Fernandez I."/>
            <person name="Pacheco R."/>
            <person name="Padilla G."/>
            <person name="Ferreira P."/>
            <person name="Barriuso J."/>
            <person name="Kellner H."/>
            <person name="Castanera R."/>
            <person name="Alfaro M."/>
            <person name="Ramirez L."/>
            <person name="Pisabarro A.G."/>
            <person name="Kuo A."/>
            <person name="Tritt A."/>
            <person name="Lipzen A."/>
            <person name="He G."/>
            <person name="Yan M."/>
            <person name="Ng V."/>
            <person name="Cullen D."/>
            <person name="Martin F."/>
            <person name="Rosso M.-N."/>
            <person name="Henrissat B."/>
            <person name="Hibbett D."/>
            <person name="Martinez A.T."/>
            <person name="Grigoriev I.V."/>
        </authorList>
    </citation>
    <scope>NUCLEOTIDE SEQUENCE</scope>
    <source>
        <strain evidence="6">AH 44721</strain>
    </source>
</reference>
<dbReference type="GO" id="GO:0008270">
    <property type="term" value="F:zinc ion binding"/>
    <property type="evidence" value="ECO:0007669"/>
    <property type="project" value="UniProtKB-KW"/>
</dbReference>
<dbReference type="InterPro" id="IPR002893">
    <property type="entry name" value="Znf_MYND"/>
</dbReference>
<dbReference type="GO" id="GO:0000981">
    <property type="term" value="F:DNA-binding transcription factor activity, RNA polymerase II-specific"/>
    <property type="evidence" value="ECO:0007669"/>
    <property type="project" value="TreeGrafter"/>
</dbReference>